<evidence type="ECO:0000259" key="3">
    <source>
        <dbReference type="Pfam" id="PF03713"/>
    </source>
</evidence>
<evidence type="ECO:0000256" key="1">
    <source>
        <dbReference type="SAM" id="MobiDB-lite"/>
    </source>
</evidence>
<name>A0ABP8VZI7_9PSEU</name>
<dbReference type="EMBL" id="BAABIC010000001">
    <property type="protein sequence ID" value="GAA4674881.1"/>
    <property type="molecule type" value="Genomic_DNA"/>
</dbReference>
<gene>
    <name evidence="4" type="ORF">GCM10023215_03290</name>
</gene>
<feature type="compositionally biased region" description="Low complexity" evidence="1">
    <location>
        <begin position="148"/>
        <end position="159"/>
    </location>
</feature>
<reference evidence="5" key="1">
    <citation type="journal article" date="2019" name="Int. J. Syst. Evol. Microbiol.">
        <title>The Global Catalogue of Microorganisms (GCM) 10K type strain sequencing project: providing services to taxonomists for standard genome sequencing and annotation.</title>
        <authorList>
            <consortium name="The Broad Institute Genomics Platform"/>
            <consortium name="The Broad Institute Genome Sequencing Center for Infectious Disease"/>
            <person name="Wu L."/>
            <person name="Ma J."/>
        </authorList>
    </citation>
    <scope>NUCLEOTIDE SEQUENCE [LARGE SCALE GENOMIC DNA]</scope>
    <source>
        <strain evidence="5">JCM 18055</strain>
    </source>
</reference>
<keyword evidence="2" id="KW-1133">Transmembrane helix</keyword>
<comment type="caution">
    <text evidence="4">The sequence shown here is derived from an EMBL/GenBank/DDBJ whole genome shotgun (WGS) entry which is preliminary data.</text>
</comment>
<keyword evidence="5" id="KW-1185">Reference proteome</keyword>
<dbReference type="InterPro" id="IPR005183">
    <property type="entry name" value="DUF305_CopM-like"/>
</dbReference>
<dbReference type="RefSeq" id="WP_345377818.1">
    <property type="nucleotide sequence ID" value="NZ_BAABIC010000001.1"/>
</dbReference>
<organism evidence="4 5">
    <name type="scientific">Pseudonocardia yuanmonensis</name>
    <dbReference type="NCBI Taxonomy" id="1095914"/>
    <lineage>
        <taxon>Bacteria</taxon>
        <taxon>Bacillati</taxon>
        <taxon>Actinomycetota</taxon>
        <taxon>Actinomycetes</taxon>
        <taxon>Pseudonocardiales</taxon>
        <taxon>Pseudonocardiaceae</taxon>
        <taxon>Pseudonocardia</taxon>
    </lineage>
</organism>
<dbReference type="Pfam" id="PF03713">
    <property type="entry name" value="DUF305"/>
    <property type="match status" value="1"/>
</dbReference>
<dbReference type="Proteomes" id="UP001500325">
    <property type="component" value="Unassembled WGS sequence"/>
</dbReference>
<feature type="domain" description="DUF305" evidence="3">
    <location>
        <begin position="62"/>
        <end position="231"/>
    </location>
</feature>
<dbReference type="InterPro" id="IPR012347">
    <property type="entry name" value="Ferritin-like"/>
</dbReference>
<keyword evidence="2" id="KW-0812">Transmembrane</keyword>
<keyword evidence="2" id="KW-0472">Membrane</keyword>
<proteinExistence type="predicted"/>
<protein>
    <submittedName>
        <fullName evidence="4">DUF305 domain-containing protein</fullName>
    </submittedName>
</protein>
<dbReference type="Gene3D" id="1.20.1260.10">
    <property type="match status" value="1"/>
</dbReference>
<evidence type="ECO:0000256" key="2">
    <source>
        <dbReference type="SAM" id="Phobius"/>
    </source>
</evidence>
<feature type="transmembrane region" description="Helical" evidence="2">
    <location>
        <begin position="25"/>
        <end position="47"/>
    </location>
</feature>
<accession>A0ABP8VZI7</accession>
<dbReference type="PANTHER" id="PTHR36933:SF1">
    <property type="entry name" value="SLL0788 PROTEIN"/>
    <property type="match status" value="1"/>
</dbReference>
<evidence type="ECO:0000313" key="5">
    <source>
        <dbReference type="Proteomes" id="UP001500325"/>
    </source>
</evidence>
<dbReference type="PANTHER" id="PTHR36933">
    <property type="entry name" value="SLL0788 PROTEIN"/>
    <property type="match status" value="1"/>
</dbReference>
<evidence type="ECO:0000313" key="4">
    <source>
        <dbReference type="EMBL" id="GAA4674881.1"/>
    </source>
</evidence>
<sequence>MATDLAEPDAAADPGRREPRWVRPLVVIAAAVALLLIGGAAGMLVGLPGSAGTTTPSADSVDVGFAQDMTVHHEQAVEMASWARDHTSDPQVKQLAFDIETTQLQQIGRMQGWLGLWGAPAFPTGRPYMTWMAGPGDTGHGHATSDGSAAPSAGAARMPGMATDEDLRNLRAASGTQLDTLFLQLMLRHHLGGTDMLRYAAERAAVPEVRNLAAQALSAQTSEADLMRQLLAERAAQPLPQN</sequence>
<feature type="region of interest" description="Disordered" evidence="1">
    <location>
        <begin position="137"/>
        <end position="159"/>
    </location>
</feature>